<protein>
    <submittedName>
        <fullName evidence="9">AI-2E family transporter</fullName>
    </submittedName>
</protein>
<reference evidence="9 10" key="1">
    <citation type="submission" date="2019-09" db="EMBL/GenBank/DDBJ databases">
        <authorList>
            <person name="Chen X.-Y."/>
        </authorList>
    </citation>
    <scope>NUCLEOTIDE SEQUENCE [LARGE SCALE GENOMIC DNA]</scope>
    <source>
        <strain evidence="9 10">NY5</strain>
    </source>
</reference>
<evidence type="ECO:0000256" key="6">
    <source>
        <dbReference type="ARBA" id="ARBA00022989"/>
    </source>
</evidence>
<dbReference type="AlphaFoldDB" id="A0A5B0WR93"/>
<sequence length="371" mass="38808">MSNASKPDHPLTAAEFTDGLIRVGLILLMVVASLRVFSPFMSLMLWALILAVTLYPTHQRLAARLGGKQGRAATLLILISLLVVGIPVAIIGSAAAQHVMQVADGYQAGTLALRPPADAVAEWPLIGEQVYSAWSKAAANLPAFVEENRTTIESLLTKGVAVAKSTAGYVLMFIGALIVSGIMMAYGRSGSEALYAILNRLVGSEHGPRVHSLATLTTRSVAAGVLGVALIQGILAGAGFMLADVPAAGILAFVVLMMAIMQLPVILIMLPVIIWLWNNGDAGTAMNIVWTVYLLLTALADNVLKPMLLGRGVDAPMPVILIGALGGMISTGFVGLFVGAVVLAVGYRIFMEWVALADDSDTAQEVAEAGE</sequence>
<feature type="transmembrane region" description="Helical" evidence="8">
    <location>
        <begin position="284"/>
        <end position="300"/>
    </location>
</feature>
<evidence type="ECO:0000313" key="9">
    <source>
        <dbReference type="EMBL" id="KAA1188439.1"/>
    </source>
</evidence>
<dbReference type="PANTHER" id="PTHR21716">
    <property type="entry name" value="TRANSMEMBRANE PROTEIN"/>
    <property type="match status" value="1"/>
</dbReference>
<evidence type="ECO:0000256" key="7">
    <source>
        <dbReference type="ARBA" id="ARBA00023136"/>
    </source>
</evidence>
<dbReference type="EMBL" id="VTUX01000010">
    <property type="protein sequence ID" value="KAA1188439.1"/>
    <property type="molecule type" value="Genomic_DNA"/>
</dbReference>
<feature type="transmembrane region" description="Helical" evidence="8">
    <location>
        <begin position="73"/>
        <end position="96"/>
    </location>
</feature>
<organism evidence="9 10">
    <name type="scientific">Pseudohalioglobus sediminis</name>
    <dbReference type="NCBI Taxonomy" id="2606449"/>
    <lineage>
        <taxon>Bacteria</taxon>
        <taxon>Pseudomonadati</taxon>
        <taxon>Pseudomonadota</taxon>
        <taxon>Gammaproteobacteria</taxon>
        <taxon>Cellvibrionales</taxon>
        <taxon>Halieaceae</taxon>
        <taxon>Pseudohalioglobus</taxon>
    </lineage>
</organism>
<comment type="caution">
    <text evidence="9">The sequence shown here is derived from an EMBL/GenBank/DDBJ whole genome shotgun (WGS) entry which is preliminary data.</text>
</comment>
<proteinExistence type="inferred from homology"/>
<dbReference type="PANTHER" id="PTHR21716:SF67">
    <property type="entry name" value="TRANSPORT PROTEIN YDIK-RELATED"/>
    <property type="match status" value="1"/>
</dbReference>
<evidence type="ECO:0000256" key="4">
    <source>
        <dbReference type="ARBA" id="ARBA00022475"/>
    </source>
</evidence>
<gene>
    <name evidence="9" type="ORF">F0M18_18255</name>
</gene>
<keyword evidence="7 8" id="KW-0472">Membrane</keyword>
<comment type="subcellular location">
    <subcellularLocation>
        <location evidence="1">Cell membrane</location>
        <topology evidence="1">Multi-pass membrane protein</topology>
    </subcellularLocation>
</comment>
<keyword evidence="3" id="KW-0813">Transport</keyword>
<feature type="transmembrane region" description="Helical" evidence="8">
    <location>
        <begin position="166"/>
        <end position="186"/>
    </location>
</feature>
<evidence type="ECO:0000256" key="8">
    <source>
        <dbReference type="SAM" id="Phobius"/>
    </source>
</evidence>
<evidence type="ECO:0000256" key="5">
    <source>
        <dbReference type="ARBA" id="ARBA00022692"/>
    </source>
</evidence>
<keyword evidence="4" id="KW-1003">Cell membrane</keyword>
<dbReference type="GO" id="GO:0005886">
    <property type="term" value="C:plasma membrane"/>
    <property type="evidence" value="ECO:0007669"/>
    <property type="project" value="UniProtKB-SubCell"/>
</dbReference>
<evidence type="ECO:0000256" key="1">
    <source>
        <dbReference type="ARBA" id="ARBA00004651"/>
    </source>
</evidence>
<feature type="transmembrane region" description="Helical" evidence="8">
    <location>
        <begin position="320"/>
        <end position="345"/>
    </location>
</feature>
<comment type="similarity">
    <text evidence="2">Belongs to the autoinducer-2 exporter (AI-2E) (TC 2.A.86) family.</text>
</comment>
<dbReference type="Pfam" id="PF01594">
    <property type="entry name" value="AI-2E_transport"/>
    <property type="match status" value="1"/>
</dbReference>
<evidence type="ECO:0000313" key="10">
    <source>
        <dbReference type="Proteomes" id="UP000323708"/>
    </source>
</evidence>
<dbReference type="RefSeq" id="WP_149612904.1">
    <property type="nucleotide sequence ID" value="NZ_VTUX01000010.1"/>
</dbReference>
<feature type="transmembrane region" description="Helical" evidence="8">
    <location>
        <begin position="20"/>
        <end position="52"/>
    </location>
</feature>
<name>A0A5B0WR93_9GAMM</name>
<accession>A0A5B0WR93</accession>
<feature type="transmembrane region" description="Helical" evidence="8">
    <location>
        <begin position="249"/>
        <end position="277"/>
    </location>
</feature>
<evidence type="ECO:0000256" key="3">
    <source>
        <dbReference type="ARBA" id="ARBA00022448"/>
    </source>
</evidence>
<dbReference type="Proteomes" id="UP000323708">
    <property type="component" value="Unassembled WGS sequence"/>
</dbReference>
<keyword evidence="5 8" id="KW-0812">Transmembrane</keyword>
<keyword evidence="6 8" id="KW-1133">Transmembrane helix</keyword>
<dbReference type="InterPro" id="IPR002549">
    <property type="entry name" value="AI-2E-like"/>
</dbReference>
<evidence type="ECO:0000256" key="2">
    <source>
        <dbReference type="ARBA" id="ARBA00009773"/>
    </source>
</evidence>
<feature type="transmembrane region" description="Helical" evidence="8">
    <location>
        <begin position="221"/>
        <end position="243"/>
    </location>
</feature>
<keyword evidence="10" id="KW-1185">Reference proteome</keyword>